<dbReference type="InterPro" id="IPR036291">
    <property type="entry name" value="NAD(P)-bd_dom_sf"/>
</dbReference>
<accession>A0A6M4GQI3</accession>
<dbReference type="PROSITE" id="PS00747">
    <property type="entry name" value="GLUTR"/>
    <property type="match status" value="1"/>
</dbReference>
<feature type="site" description="Important for activity" evidence="9 13">
    <location>
        <position position="95"/>
    </location>
</feature>
<feature type="binding site" evidence="9 11">
    <location>
        <position position="105"/>
    </location>
    <ligand>
        <name>substrate</name>
    </ligand>
</feature>
<dbReference type="UniPathway" id="UPA00251">
    <property type="reaction ID" value="UER00316"/>
</dbReference>
<dbReference type="SUPFAM" id="SSF69742">
    <property type="entry name" value="Glutamyl tRNA-reductase catalytic, N-terminal domain"/>
    <property type="match status" value="1"/>
</dbReference>
<dbReference type="InterPro" id="IPR015895">
    <property type="entry name" value="4pyrrol_synth_GluRdtase_N"/>
</dbReference>
<evidence type="ECO:0000256" key="10">
    <source>
        <dbReference type="PIRSR" id="PIRSR000445-1"/>
    </source>
</evidence>
<protein>
    <recommendedName>
        <fullName evidence="8 9">Glutamyl-tRNA reductase</fullName>
        <shortName evidence="9">GluTR</shortName>
        <ecNumber evidence="3 9">1.2.1.70</ecNumber>
    </recommendedName>
</protein>
<dbReference type="InterPro" id="IPR015896">
    <property type="entry name" value="4pyrrol_synth_GluRdtase_dimer"/>
</dbReference>
<feature type="binding site" evidence="9 11">
    <location>
        <begin position="49"/>
        <end position="52"/>
    </location>
    <ligand>
        <name>substrate</name>
    </ligand>
</feature>
<dbReference type="GO" id="GO:0008883">
    <property type="term" value="F:glutamyl-tRNA reductase activity"/>
    <property type="evidence" value="ECO:0007669"/>
    <property type="project" value="UniProtKB-UniRule"/>
</dbReference>
<feature type="domain" description="Glutamyl-tRNA reductase N-terminal" evidence="17">
    <location>
        <begin position="6"/>
        <end position="152"/>
    </location>
</feature>
<evidence type="ECO:0000259" key="16">
    <source>
        <dbReference type="Pfam" id="PF01488"/>
    </source>
</evidence>
<feature type="binding site" evidence="9 11">
    <location>
        <position position="116"/>
    </location>
    <ligand>
        <name>substrate</name>
    </ligand>
</feature>
<dbReference type="CDD" id="cd05213">
    <property type="entry name" value="NAD_bind_Glutamyl_tRNA_reduct"/>
    <property type="match status" value="1"/>
</dbReference>
<dbReference type="Pfam" id="PF00745">
    <property type="entry name" value="GlutR_dimer"/>
    <property type="match status" value="1"/>
</dbReference>
<evidence type="ECO:0000256" key="8">
    <source>
        <dbReference type="ARBA" id="ARBA00068659"/>
    </source>
</evidence>
<comment type="subunit">
    <text evidence="9">Homodimer.</text>
</comment>
<dbReference type="SUPFAM" id="SSF51735">
    <property type="entry name" value="NAD(P)-binding Rossmann-fold domains"/>
    <property type="match status" value="1"/>
</dbReference>
<dbReference type="GO" id="GO:0050661">
    <property type="term" value="F:NADP binding"/>
    <property type="evidence" value="ECO:0007669"/>
    <property type="project" value="InterPro"/>
</dbReference>
<dbReference type="InterPro" id="IPR036343">
    <property type="entry name" value="GluRdtase_N_sf"/>
</dbReference>
<dbReference type="EMBL" id="CP053069">
    <property type="protein sequence ID" value="QJR09305.1"/>
    <property type="molecule type" value="Genomic_DNA"/>
</dbReference>
<evidence type="ECO:0000256" key="6">
    <source>
        <dbReference type="ARBA" id="ARBA00023244"/>
    </source>
</evidence>
<proteinExistence type="inferred from homology"/>
<evidence type="ECO:0000256" key="14">
    <source>
        <dbReference type="RuleBase" id="RU000584"/>
    </source>
</evidence>
<organism evidence="18 19">
    <name type="scientific">Usitatibacter rugosus</name>
    <dbReference type="NCBI Taxonomy" id="2732067"/>
    <lineage>
        <taxon>Bacteria</taxon>
        <taxon>Pseudomonadati</taxon>
        <taxon>Pseudomonadota</taxon>
        <taxon>Betaproteobacteria</taxon>
        <taxon>Nitrosomonadales</taxon>
        <taxon>Usitatibacteraceae</taxon>
        <taxon>Usitatibacter</taxon>
    </lineage>
</organism>
<dbReference type="NCBIfam" id="TIGR01035">
    <property type="entry name" value="hemA"/>
    <property type="match status" value="1"/>
</dbReference>
<evidence type="ECO:0000256" key="11">
    <source>
        <dbReference type="PIRSR" id="PIRSR000445-2"/>
    </source>
</evidence>
<evidence type="ECO:0000256" key="2">
    <source>
        <dbReference type="ARBA" id="ARBA00005916"/>
    </source>
</evidence>
<name>A0A6M4GQI3_9PROT</name>
<evidence type="ECO:0000256" key="7">
    <source>
        <dbReference type="ARBA" id="ARBA00047464"/>
    </source>
</evidence>
<dbReference type="InterPro" id="IPR036453">
    <property type="entry name" value="GluRdtase_dimer_dom_sf"/>
</dbReference>
<keyword evidence="4 9" id="KW-0521">NADP</keyword>
<comment type="miscellaneous">
    <text evidence="9">During catalysis, the active site Cys acts as a nucleophile attacking the alpha-carbonyl group of tRNA-bound glutamate with the formation of a thioester intermediate between enzyme and glutamate, and the concomitant release of tRNA(Glu). The thioester intermediate is finally reduced by direct hydride transfer from NADPH, to form the product GSA.</text>
</comment>
<dbReference type="Gene3D" id="3.40.50.720">
    <property type="entry name" value="NAD(P)-binding Rossmann-like Domain"/>
    <property type="match status" value="1"/>
</dbReference>
<dbReference type="FunFam" id="3.40.50.720:FF:000031">
    <property type="entry name" value="Glutamyl-tRNA reductase"/>
    <property type="match status" value="1"/>
</dbReference>
<evidence type="ECO:0000256" key="13">
    <source>
        <dbReference type="PIRSR" id="PIRSR000445-4"/>
    </source>
</evidence>
<feature type="binding site" evidence="9 12">
    <location>
        <begin position="185"/>
        <end position="190"/>
    </location>
    <ligand>
        <name>NADP(+)</name>
        <dbReference type="ChEBI" id="CHEBI:58349"/>
    </ligand>
</feature>
<dbReference type="PIRSF" id="PIRSF000445">
    <property type="entry name" value="4pyrrol_synth_GluRdtase"/>
    <property type="match status" value="1"/>
</dbReference>
<comment type="pathway">
    <text evidence="1 9 14">Porphyrin-containing compound metabolism; protoporphyrin-IX biosynthesis; 5-aminolevulinate from L-glutamyl-tRNA(Glu): step 1/2.</text>
</comment>
<feature type="active site" description="Nucleophile" evidence="9 10">
    <location>
        <position position="50"/>
    </location>
</feature>
<evidence type="ECO:0000256" key="9">
    <source>
        <dbReference type="HAMAP-Rule" id="MF_00087"/>
    </source>
</evidence>
<feature type="domain" description="Quinate/shikimate 5-dehydrogenase/glutamyl-tRNA reductase" evidence="16">
    <location>
        <begin position="168"/>
        <end position="301"/>
    </location>
</feature>
<evidence type="ECO:0000256" key="5">
    <source>
        <dbReference type="ARBA" id="ARBA00023002"/>
    </source>
</evidence>
<dbReference type="InterPro" id="IPR018214">
    <property type="entry name" value="GluRdtase_CS"/>
</dbReference>
<dbReference type="Pfam" id="PF05201">
    <property type="entry name" value="GlutR_N"/>
    <property type="match status" value="1"/>
</dbReference>
<evidence type="ECO:0000259" key="15">
    <source>
        <dbReference type="Pfam" id="PF00745"/>
    </source>
</evidence>
<sequence length="420" mass="45193">MPLHVLGINHHTAPLEVREKIAFPAERHAAVLAELAAQAGVAEVVLVSTCNRTEVYCDAADGAAVRAWLLAEAQRAGTSLESLLYLHAGDDAVRHAFRVASGLDSMVLGEPQILGQVKEAVRTAEAAGTLGSLLHKLFQQTFAVAKRVRTETSVGAQSISMASAALKLSQNLFGDLSQRRVLLVGVGEMVELAATYFAAQRPAAIVVANRTLERGEAFAERFAGEAIALADVPALLSTFDIVVTGTASPEPILHKAHFKQALKARRHRPMFAVDFAVPRDIEPEAAELEDLFLYSIDDLGKIVQEGTEQRKAAATEAETIIASQVGAFRAWQATRAAVPVIVQLRSKAEQYRSTELAKAKARLARGEDVNAVLESLAQGLANKFLHHPTQALARAGDDDRAQLQRAIDVLFPDAEGEDKR</sequence>
<comment type="function">
    <text evidence="9">Catalyzes the NADPH-dependent reduction of glutamyl-tRNA(Glu) to glutamate 1-semialdehyde (GSA).</text>
</comment>
<keyword evidence="5 9" id="KW-0560">Oxidoreductase</keyword>
<evidence type="ECO:0000259" key="17">
    <source>
        <dbReference type="Pfam" id="PF05201"/>
    </source>
</evidence>
<keyword evidence="19" id="KW-1185">Reference proteome</keyword>
<reference evidence="18 19" key="1">
    <citation type="submission" date="2020-04" db="EMBL/GenBank/DDBJ databases">
        <title>Usitatibacter rugosus gen. nov., sp. nov. and Usitatibacter palustris sp. nov., novel members of Usitatibacteraceae fam. nov. within the order Nitrosomonadales isolated from soil.</title>
        <authorList>
            <person name="Huber K.J."/>
            <person name="Neumann-Schaal M."/>
            <person name="Geppert A."/>
            <person name="Luckner M."/>
            <person name="Wanner G."/>
            <person name="Overmann J."/>
        </authorList>
    </citation>
    <scope>NUCLEOTIDE SEQUENCE [LARGE SCALE GENOMIC DNA]</scope>
    <source>
        <strain evidence="18 19">0125_3</strain>
    </source>
</reference>
<evidence type="ECO:0000256" key="4">
    <source>
        <dbReference type="ARBA" id="ARBA00022857"/>
    </source>
</evidence>
<dbReference type="PANTHER" id="PTHR43013:SF1">
    <property type="entry name" value="GLUTAMYL-TRNA REDUCTASE"/>
    <property type="match status" value="1"/>
</dbReference>
<gene>
    <name evidence="9 18" type="primary">hemA</name>
    <name evidence="18" type="ORF">DSM104443_00343</name>
</gene>
<dbReference type="InterPro" id="IPR006151">
    <property type="entry name" value="Shikm_DH/Glu-tRNA_Rdtase"/>
</dbReference>
<comment type="catalytic activity">
    <reaction evidence="7 9 14">
        <text>(S)-4-amino-5-oxopentanoate + tRNA(Glu) + NADP(+) = L-glutamyl-tRNA(Glu) + NADPH + H(+)</text>
        <dbReference type="Rhea" id="RHEA:12344"/>
        <dbReference type="Rhea" id="RHEA-COMP:9663"/>
        <dbReference type="Rhea" id="RHEA-COMP:9680"/>
        <dbReference type="ChEBI" id="CHEBI:15378"/>
        <dbReference type="ChEBI" id="CHEBI:57501"/>
        <dbReference type="ChEBI" id="CHEBI:57783"/>
        <dbReference type="ChEBI" id="CHEBI:58349"/>
        <dbReference type="ChEBI" id="CHEBI:78442"/>
        <dbReference type="ChEBI" id="CHEBI:78520"/>
        <dbReference type="EC" id="1.2.1.70"/>
    </reaction>
</comment>
<dbReference type="GO" id="GO:0019353">
    <property type="term" value="P:protoporphyrinogen IX biosynthetic process from glutamate"/>
    <property type="evidence" value="ECO:0007669"/>
    <property type="project" value="TreeGrafter"/>
</dbReference>
<comment type="similarity">
    <text evidence="2 9 14">Belongs to the glutamyl-tRNA reductase family.</text>
</comment>
<dbReference type="KEGG" id="uru:DSM104443_00343"/>
<dbReference type="Gene3D" id="3.30.460.30">
    <property type="entry name" value="Glutamyl-tRNA reductase, N-terminal domain"/>
    <property type="match status" value="1"/>
</dbReference>
<keyword evidence="6 9" id="KW-0627">Porphyrin biosynthesis</keyword>
<comment type="domain">
    <text evidence="9">Possesses an unusual extended V-shaped dimeric structure with each monomer consisting of three distinct domains arranged along a curved 'spinal' alpha-helix. The N-terminal catalytic domain specifically recognizes the glutamate moiety of the substrate. The second domain is the NADPH-binding domain, and the third C-terminal domain is responsible for dimerization.</text>
</comment>
<dbReference type="HAMAP" id="MF_00087">
    <property type="entry name" value="Glu_tRNA_reductase"/>
    <property type="match status" value="1"/>
</dbReference>
<feature type="domain" description="Tetrapyrrole biosynthesis glutamyl-tRNA reductase dimerisation" evidence="15">
    <location>
        <begin position="316"/>
        <end position="411"/>
    </location>
</feature>
<dbReference type="AlphaFoldDB" id="A0A6M4GQI3"/>
<evidence type="ECO:0000256" key="1">
    <source>
        <dbReference type="ARBA" id="ARBA00005059"/>
    </source>
</evidence>
<dbReference type="FunFam" id="3.30.460.30:FF:000001">
    <property type="entry name" value="Glutamyl-tRNA reductase"/>
    <property type="match status" value="1"/>
</dbReference>
<evidence type="ECO:0000313" key="19">
    <source>
        <dbReference type="Proteomes" id="UP000501534"/>
    </source>
</evidence>
<dbReference type="Proteomes" id="UP000501534">
    <property type="component" value="Chromosome"/>
</dbReference>
<dbReference type="Pfam" id="PF01488">
    <property type="entry name" value="Shikimate_DH"/>
    <property type="match status" value="1"/>
</dbReference>
<evidence type="ECO:0000313" key="18">
    <source>
        <dbReference type="EMBL" id="QJR09305.1"/>
    </source>
</evidence>
<dbReference type="EC" id="1.2.1.70" evidence="3 9"/>
<dbReference type="RefSeq" id="WP_171089006.1">
    <property type="nucleotide sequence ID" value="NZ_CP053069.1"/>
</dbReference>
<dbReference type="InterPro" id="IPR000343">
    <property type="entry name" value="4pyrrol_synth_GluRdtase"/>
</dbReference>
<dbReference type="SUPFAM" id="SSF69075">
    <property type="entry name" value="Glutamyl tRNA-reductase dimerization domain"/>
    <property type="match status" value="1"/>
</dbReference>
<evidence type="ECO:0000256" key="3">
    <source>
        <dbReference type="ARBA" id="ARBA00012970"/>
    </source>
</evidence>
<dbReference type="PANTHER" id="PTHR43013">
    <property type="entry name" value="GLUTAMYL-TRNA REDUCTASE"/>
    <property type="match status" value="1"/>
</dbReference>
<evidence type="ECO:0000256" key="12">
    <source>
        <dbReference type="PIRSR" id="PIRSR000445-3"/>
    </source>
</evidence>
<feature type="binding site" evidence="9 11">
    <location>
        <begin position="110"/>
        <end position="112"/>
    </location>
    <ligand>
        <name>substrate</name>
    </ligand>
</feature>